<reference evidence="3" key="2">
    <citation type="journal article" date="2024" name="Plant">
        <title>Genomic evolution and insights into agronomic trait innovations of Sesamum species.</title>
        <authorList>
            <person name="Miao H."/>
            <person name="Wang L."/>
            <person name="Qu L."/>
            <person name="Liu H."/>
            <person name="Sun Y."/>
            <person name="Le M."/>
            <person name="Wang Q."/>
            <person name="Wei S."/>
            <person name="Zheng Y."/>
            <person name="Lin W."/>
            <person name="Duan Y."/>
            <person name="Cao H."/>
            <person name="Xiong S."/>
            <person name="Wang X."/>
            <person name="Wei L."/>
            <person name="Li C."/>
            <person name="Ma Q."/>
            <person name="Ju M."/>
            <person name="Zhao R."/>
            <person name="Li G."/>
            <person name="Mu C."/>
            <person name="Tian Q."/>
            <person name="Mei H."/>
            <person name="Zhang T."/>
            <person name="Gao T."/>
            <person name="Zhang H."/>
        </authorList>
    </citation>
    <scope>NUCLEOTIDE SEQUENCE</scope>
    <source>
        <strain evidence="3">KEN1</strain>
    </source>
</reference>
<feature type="compositionally biased region" description="Acidic residues" evidence="1">
    <location>
        <begin position="60"/>
        <end position="71"/>
    </location>
</feature>
<evidence type="ECO:0000256" key="1">
    <source>
        <dbReference type="SAM" id="MobiDB-lite"/>
    </source>
</evidence>
<evidence type="ECO:0000313" key="3">
    <source>
        <dbReference type="EMBL" id="KAL0420475.1"/>
    </source>
</evidence>
<organism evidence="3">
    <name type="scientific">Sesamum latifolium</name>
    <dbReference type="NCBI Taxonomy" id="2727402"/>
    <lineage>
        <taxon>Eukaryota</taxon>
        <taxon>Viridiplantae</taxon>
        <taxon>Streptophyta</taxon>
        <taxon>Embryophyta</taxon>
        <taxon>Tracheophyta</taxon>
        <taxon>Spermatophyta</taxon>
        <taxon>Magnoliopsida</taxon>
        <taxon>eudicotyledons</taxon>
        <taxon>Gunneridae</taxon>
        <taxon>Pentapetalae</taxon>
        <taxon>asterids</taxon>
        <taxon>lamiids</taxon>
        <taxon>Lamiales</taxon>
        <taxon>Pedaliaceae</taxon>
        <taxon>Sesamum</taxon>
    </lineage>
</organism>
<sequence length="262" mass="31336">MRFIFYASVAPIFWDGPLEPFHEGPYERLDQVENQVAGPRATNQRHAPNPRPQHPIYNEYLEDPSDGEEYEDIRPRRLNRPRDRPRRPSEEDGGLGGVKMHKEWIRNGKRPITIMRRRFVPSYYRRELHNHLQHLTQGSKSVDEYYKEMEIAINRTNIMEDNEATMAHFLHGLNWNIADIVEMHHYVELEEMVHQAIKVEQQLKRRGFVRRTSNSSRFGQWKNNPKKTPLLHQNSRRRILNMVKKLLPKRYNPNLISQETMI</sequence>
<proteinExistence type="predicted"/>
<accession>A0AAW2USW9</accession>
<name>A0AAW2USW9_9LAMI</name>
<feature type="domain" description="Retrotransposon gag" evidence="2">
    <location>
        <begin position="114"/>
        <end position="174"/>
    </location>
</feature>
<dbReference type="EMBL" id="JACGWN010000011">
    <property type="protein sequence ID" value="KAL0420475.1"/>
    <property type="molecule type" value="Genomic_DNA"/>
</dbReference>
<dbReference type="InterPro" id="IPR005162">
    <property type="entry name" value="Retrotrans_gag_dom"/>
</dbReference>
<feature type="compositionally biased region" description="Basic and acidic residues" evidence="1">
    <location>
        <begin position="72"/>
        <end position="90"/>
    </location>
</feature>
<gene>
    <name evidence="3" type="ORF">Slati_3070400</name>
</gene>
<dbReference type="PANTHER" id="PTHR35046">
    <property type="entry name" value="ZINC KNUCKLE (CCHC-TYPE) FAMILY PROTEIN"/>
    <property type="match status" value="1"/>
</dbReference>
<reference evidence="3" key="1">
    <citation type="submission" date="2020-06" db="EMBL/GenBank/DDBJ databases">
        <authorList>
            <person name="Li T."/>
            <person name="Hu X."/>
            <person name="Zhang T."/>
            <person name="Song X."/>
            <person name="Zhang H."/>
            <person name="Dai N."/>
            <person name="Sheng W."/>
            <person name="Hou X."/>
            <person name="Wei L."/>
        </authorList>
    </citation>
    <scope>NUCLEOTIDE SEQUENCE</scope>
    <source>
        <strain evidence="3">KEN1</strain>
        <tissue evidence="3">Leaf</tissue>
    </source>
</reference>
<dbReference type="PANTHER" id="PTHR35046:SF9">
    <property type="entry name" value="RNA-DIRECTED DNA POLYMERASE"/>
    <property type="match status" value="1"/>
</dbReference>
<protein>
    <recommendedName>
        <fullName evidence="2">Retrotransposon gag domain-containing protein</fullName>
    </recommendedName>
</protein>
<evidence type="ECO:0000259" key="2">
    <source>
        <dbReference type="Pfam" id="PF03732"/>
    </source>
</evidence>
<comment type="caution">
    <text evidence="3">The sequence shown here is derived from an EMBL/GenBank/DDBJ whole genome shotgun (WGS) entry which is preliminary data.</text>
</comment>
<dbReference type="Pfam" id="PF03732">
    <property type="entry name" value="Retrotrans_gag"/>
    <property type="match status" value="1"/>
</dbReference>
<feature type="region of interest" description="Disordered" evidence="1">
    <location>
        <begin position="36"/>
        <end position="98"/>
    </location>
</feature>
<dbReference type="AlphaFoldDB" id="A0AAW2USW9"/>